<gene>
    <name evidence="2" type="ORF">DIABBA_LOCUS6205</name>
</gene>
<evidence type="ECO:0000313" key="3">
    <source>
        <dbReference type="Proteomes" id="UP001153709"/>
    </source>
</evidence>
<feature type="compositionally biased region" description="Low complexity" evidence="1">
    <location>
        <begin position="65"/>
        <end position="84"/>
    </location>
</feature>
<proteinExistence type="predicted"/>
<dbReference type="EMBL" id="OU898279">
    <property type="protein sequence ID" value="CAG9832753.1"/>
    <property type="molecule type" value="Genomic_DNA"/>
</dbReference>
<dbReference type="Proteomes" id="UP001153709">
    <property type="component" value="Chromosome 4"/>
</dbReference>
<name>A0A9N9T049_DIABA</name>
<evidence type="ECO:0000256" key="1">
    <source>
        <dbReference type="SAM" id="MobiDB-lite"/>
    </source>
</evidence>
<feature type="region of interest" description="Disordered" evidence="1">
    <location>
        <begin position="28"/>
        <end position="122"/>
    </location>
</feature>
<organism evidence="2 3">
    <name type="scientific">Diabrotica balteata</name>
    <name type="common">Banded cucumber beetle</name>
    <dbReference type="NCBI Taxonomy" id="107213"/>
    <lineage>
        <taxon>Eukaryota</taxon>
        <taxon>Metazoa</taxon>
        <taxon>Ecdysozoa</taxon>
        <taxon>Arthropoda</taxon>
        <taxon>Hexapoda</taxon>
        <taxon>Insecta</taxon>
        <taxon>Pterygota</taxon>
        <taxon>Neoptera</taxon>
        <taxon>Endopterygota</taxon>
        <taxon>Coleoptera</taxon>
        <taxon>Polyphaga</taxon>
        <taxon>Cucujiformia</taxon>
        <taxon>Chrysomeloidea</taxon>
        <taxon>Chrysomelidae</taxon>
        <taxon>Galerucinae</taxon>
        <taxon>Diabroticina</taxon>
        <taxon>Diabroticites</taxon>
        <taxon>Diabrotica</taxon>
    </lineage>
</organism>
<accession>A0A9N9T049</accession>
<evidence type="ECO:0000313" key="2">
    <source>
        <dbReference type="EMBL" id="CAG9832753.1"/>
    </source>
</evidence>
<sequence length="134" mass="15336">MVKEHMTRYEQHAIPQEYGEEYAEIFIKATEPEPEPTVSDVDDQESKHLGDNKNNTIKSDKKSVSKSSKILNNKQTNNNNNNKDNCNDTKTVKNDKIKSEEIKKSVRKMLSDKTRAPTKSPNKICQLLTLSKDL</sequence>
<feature type="compositionally biased region" description="Basic and acidic residues" evidence="1">
    <location>
        <begin position="85"/>
        <end position="115"/>
    </location>
</feature>
<keyword evidence="3" id="KW-1185">Reference proteome</keyword>
<protein>
    <submittedName>
        <fullName evidence="2">Uncharacterized protein</fullName>
    </submittedName>
</protein>
<reference evidence="2" key="1">
    <citation type="submission" date="2022-01" db="EMBL/GenBank/DDBJ databases">
        <authorList>
            <person name="King R."/>
        </authorList>
    </citation>
    <scope>NUCLEOTIDE SEQUENCE</scope>
</reference>
<dbReference type="AlphaFoldDB" id="A0A9N9T049"/>